<name>A0A3N4IPM1_ASCIM</name>
<keyword evidence="8" id="KW-1185">Reference proteome</keyword>
<dbReference type="Proteomes" id="UP000275078">
    <property type="component" value="Unassembled WGS sequence"/>
</dbReference>
<evidence type="ECO:0000256" key="4">
    <source>
        <dbReference type="PIRSR" id="PIRSR000097-2"/>
    </source>
</evidence>
<evidence type="ECO:0000313" key="8">
    <source>
        <dbReference type="Proteomes" id="UP000275078"/>
    </source>
</evidence>
<dbReference type="InterPro" id="IPR018170">
    <property type="entry name" value="Aldo/ket_reductase_CS"/>
</dbReference>
<dbReference type="PANTHER" id="PTHR43827">
    <property type="entry name" value="2,5-DIKETO-D-GLUCONIC ACID REDUCTASE"/>
    <property type="match status" value="1"/>
</dbReference>
<evidence type="ECO:0000256" key="2">
    <source>
        <dbReference type="ARBA" id="ARBA00023002"/>
    </source>
</evidence>
<evidence type="ECO:0000313" key="7">
    <source>
        <dbReference type="EMBL" id="RPA83564.1"/>
    </source>
</evidence>
<dbReference type="CDD" id="cd19071">
    <property type="entry name" value="AKR_AKR1-5-like"/>
    <property type="match status" value="1"/>
</dbReference>
<feature type="binding site" evidence="4">
    <location>
        <position position="118"/>
    </location>
    <ligand>
        <name>substrate</name>
    </ligand>
</feature>
<dbReference type="PROSITE" id="PS00062">
    <property type="entry name" value="ALDOKETO_REDUCTASE_2"/>
    <property type="match status" value="1"/>
</dbReference>
<dbReference type="PROSITE" id="PS00798">
    <property type="entry name" value="ALDOKETO_REDUCTASE_1"/>
    <property type="match status" value="1"/>
</dbReference>
<proteinExistence type="inferred from homology"/>
<dbReference type="OrthoDB" id="416253at2759"/>
<dbReference type="AlphaFoldDB" id="A0A3N4IPM1"/>
<dbReference type="PRINTS" id="PR00069">
    <property type="entry name" value="ALDKETRDTASE"/>
</dbReference>
<dbReference type="EMBL" id="ML119663">
    <property type="protein sequence ID" value="RPA83564.1"/>
    <property type="molecule type" value="Genomic_DNA"/>
</dbReference>
<dbReference type="PIRSF" id="PIRSF000097">
    <property type="entry name" value="AKR"/>
    <property type="match status" value="1"/>
</dbReference>
<dbReference type="SUPFAM" id="SSF51430">
    <property type="entry name" value="NAD(P)-linked oxidoreductase"/>
    <property type="match status" value="1"/>
</dbReference>
<feature type="domain" description="NADP-dependent oxidoreductase" evidence="6">
    <location>
        <begin position="34"/>
        <end position="270"/>
    </location>
</feature>
<comment type="similarity">
    <text evidence="1">Belongs to the aldo/keto reductase family.</text>
</comment>
<keyword evidence="2" id="KW-0560">Oxidoreductase</keyword>
<protein>
    <submittedName>
        <fullName evidence="7">Aldo/keto reductase</fullName>
    </submittedName>
</protein>
<dbReference type="InterPro" id="IPR023210">
    <property type="entry name" value="NADP_OxRdtase_dom"/>
</dbReference>
<dbReference type="Gene3D" id="3.20.20.100">
    <property type="entry name" value="NADP-dependent oxidoreductase domain"/>
    <property type="match status" value="1"/>
</dbReference>
<evidence type="ECO:0000256" key="3">
    <source>
        <dbReference type="PIRSR" id="PIRSR000097-1"/>
    </source>
</evidence>
<sequence length="287" mass="31641">MSNTLTFQDTVPLNTSAGSPALSIPRIGYGSYKSASTETILTALRLGYRHIDTAFLYGNEASVGEAVRKSGIPRSEIFITTKIWDPAENPDATYRSIKESVERINGGPGGYVDLFLIHRPSSGPAGRKEMWQALEKAKKEGLTKSIGVSNYGVKHIQETESYATEPIAVNQIELHPWLQQRSIVDYCKSKGIVVEAYAPLVRNRRAGDPTLVEISKAHGVSEAQVLLRWSLQKGFVPLPKSDHEERIKANADLYHFELSKEEMEKLDALDLGEGGEGAICPYPVHCD</sequence>
<accession>A0A3N4IPM1</accession>
<dbReference type="InterPro" id="IPR036812">
    <property type="entry name" value="NAD(P)_OxRdtase_dom_sf"/>
</dbReference>
<dbReference type="GO" id="GO:0016491">
    <property type="term" value="F:oxidoreductase activity"/>
    <property type="evidence" value="ECO:0007669"/>
    <property type="project" value="UniProtKB-KW"/>
</dbReference>
<evidence type="ECO:0000256" key="1">
    <source>
        <dbReference type="ARBA" id="ARBA00007905"/>
    </source>
</evidence>
<reference evidence="7 8" key="1">
    <citation type="journal article" date="2018" name="Nat. Ecol. Evol.">
        <title>Pezizomycetes genomes reveal the molecular basis of ectomycorrhizal truffle lifestyle.</title>
        <authorList>
            <person name="Murat C."/>
            <person name="Payen T."/>
            <person name="Noel B."/>
            <person name="Kuo A."/>
            <person name="Morin E."/>
            <person name="Chen J."/>
            <person name="Kohler A."/>
            <person name="Krizsan K."/>
            <person name="Balestrini R."/>
            <person name="Da Silva C."/>
            <person name="Montanini B."/>
            <person name="Hainaut M."/>
            <person name="Levati E."/>
            <person name="Barry K.W."/>
            <person name="Belfiori B."/>
            <person name="Cichocki N."/>
            <person name="Clum A."/>
            <person name="Dockter R.B."/>
            <person name="Fauchery L."/>
            <person name="Guy J."/>
            <person name="Iotti M."/>
            <person name="Le Tacon F."/>
            <person name="Lindquist E.A."/>
            <person name="Lipzen A."/>
            <person name="Malagnac F."/>
            <person name="Mello A."/>
            <person name="Molinier V."/>
            <person name="Miyauchi S."/>
            <person name="Poulain J."/>
            <person name="Riccioni C."/>
            <person name="Rubini A."/>
            <person name="Sitrit Y."/>
            <person name="Splivallo R."/>
            <person name="Traeger S."/>
            <person name="Wang M."/>
            <person name="Zifcakova L."/>
            <person name="Wipf D."/>
            <person name="Zambonelli A."/>
            <person name="Paolocci F."/>
            <person name="Nowrousian M."/>
            <person name="Ottonello S."/>
            <person name="Baldrian P."/>
            <person name="Spatafora J.W."/>
            <person name="Henrissat B."/>
            <person name="Nagy L.G."/>
            <person name="Aury J.M."/>
            <person name="Wincker P."/>
            <person name="Grigoriev I.V."/>
            <person name="Bonfante P."/>
            <person name="Martin F.M."/>
        </authorList>
    </citation>
    <scope>NUCLEOTIDE SEQUENCE [LARGE SCALE GENOMIC DNA]</scope>
    <source>
        <strain evidence="7 8">RN42</strain>
    </source>
</reference>
<evidence type="ECO:0000256" key="5">
    <source>
        <dbReference type="PIRSR" id="PIRSR000097-3"/>
    </source>
</evidence>
<feature type="active site" description="Proton donor" evidence="3">
    <location>
        <position position="57"/>
    </location>
</feature>
<organism evidence="7 8">
    <name type="scientific">Ascobolus immersus RN42</name>
    <dbReference type="NCBI Taxonomy" id="1160509"/>
    <lineage>
        <taxon>Eukaryota</taxon>
        <taxon>Fungi</taxon>
        <taxon>Dikarya</taxon>
        <taxon>Ascomycota</taxon>
        <taxon>Pezizomycotina</taxon>
        <taxon>Pezizomycetes</taxon>
        <taxon>Pezizales</taxon>
        <taxon>Ascobolaceae</taxon>
        <taxon>Ascobolus</taxon>
    </lineage>
</organism>
<dbReference type="STRING" id="1160509.A0A3N4IPM1"/>
<dbReference type="PROSITE" id="PS00063">
    <property type="entry name" value="ALDOKETO_REDUCTASE_3"/>
    <property type="match status" value="1"/>
</dbReference>
<dbReference type="Pfam" id="PF00248">
    <property type="entry name" value="Aldo_ket_red"/>
    <property type="match status" value="1"/>
</dbReference>
<evidence type="ECO:0000259" key="6">
    <source>
        <dbReference type="Pfam" id="PF00248"/>
    </source>
</evidence>
<gene>
    <name evidence="7" type="ORF">BJ508DRAFT_413244</name>
</gene>
<dbReference type="PANTHER" id="PTHR43827:SF13">
    <property type="entry name" value="ALDO_KETO REDUCTASE FAMILY PROTEIN"/>
    <property type="match status" value="1"/>
</dbReference>
<dbReference type="InterPro" id="IPR020471">
    <property type="entry name" value="AKR"/>
</dbReference>
<dbReference type="FunFam" id="3.20.20.100:FF:000015">
    <property type="entry name" value="Oxidoreductase, aldo/keto reductase family"/>
    <property type="match status" value="1"/>
</dbReference>
<feature type="site" description="Lowers pKa of active site Tyr" evidence="5">
    <location>
        <position position="82"/>
    </location>
</feature>